<reference evidence="7" key="1">
    <citation type="journal article" date="2021" name="Mol. Ecol. Resour.">
        <title>Apolygus lucorum genome provides insights into omnivorousness and mesophyll feeding.</title>
        <authorList>
            <person name="Liu Y."/>
            <person name="Liu H."/>
            <person name="Wang H."/>
            <person name="Huang T."/>
            <person name="Liu B."/>
            <person name="Yang B."/>
            <person name="Yin L."/>
            <person name="Li B."/>
            <person name="Zhang Y."/>
            <person name="Zhang S."/>
            <person name="Jiang F."/>
            <person name="Zhang X."/>
            <person name="Ren Y."/>
            <person name="Wang B."/>
            <person name="Wang S."/>
            <person name="Lu Y."/>
            <person name="Wu K."/>
            <person name="Fan W."/>
            <person name="Wang G."/>
        </authorList>
    </citation>
    <scope>NUCLEOTIDE SEQUENCE</scope>
    <source>
        <strain evidence="7">12Hb</strain>
    </source>
</reference>
<dbReference type="InterPro" id="IPR024991">
    <property type="entry name" value="RING-H2_APC11"/>
</dbReference>
<proteinExistence type="predicted"/>
<comment type="caution">
    <text evidence="7">The sequence shown here is derived from an EMBL/GenBank/DDBJ whole genome shotgun (WGS) entry which is preliminary data.</text>
</comment>
<name>A0A8S9XR65_APOLU</name>
<evidence type="ECO:0000256" key="4">
    <source>
        <dbReference type="ARBA" id="ARBA00022833"/>
    </source>
</evidence>
<evidence type="ECO:0000313" key="8">
    <source>
        <dbReference type="Proteomes" id="UP000466442"/>
    </source>
</evidence>
<keyword evidence="8" id="KW-1185">Reference proteome</keyword>
<keyword evidence="1" id="KW-0479">Metal-binding</keyword>
<evidence type="ECO:0000256" key="1">
    <source>
        <dbReference type="ARBA" id="ARBA00022723"/>
    </source>
</evidence>
<dbReference type="GO" id="GO:0097602">
    <property type="term" value="F:cullin family protein binding"/>
    <property type="evidence" value="ECO:0007669"/>
    <property type="project" value="InterPro"/>
</dbReference>
<dbReference type="GO" id="GO:0061630">
    <property type="term" value="F:ubiquitin protein ligase activity"/>
    <property type="evidence" value="ECO:0007669"/>
    <property type="project" value="InterPro"/>
</dbReference>
<keyword evidence="5" id="KW-0131">Cell cycle</keyword>
<evidence type="ECO:0000256" key="5">
    <source>
        <dbReference type="ARBA" id="ARBA00023306"/>
    </source>
</evidence>
<dbReference type="GO" id="GO:0005680">
    <property type="term" value="C:anaphase-promoting complex"/>
    <property type="evidence" value="ECO:0007669"/>
    <property type="project" value="InterPro"/>
</dbReference>
<organism evidence="7 8">
    <name type="scientific">Apolygus lucorum</name>
    <name type="common">Small green plant bug</name>
    <name type="synonym">Lygocoris lucorum</name>
    <dbReference type="NCBI Taxonomy" id="248454"/>
    <lineage>
        <taxon>Eukaryota</taxon>
        <taxon>Metazoa</taxon>
        <taxon>Ecdysozoa</taxon>
        <taxon>Arthropoda</taxon>
        <taxon>Hexapoda</taxon>
        <taxon>Insecta</taxon>
        <taxon>Pterygota</taxon>
        <taxon>Neoptera</taxon>
        <taxon>Paraneoptera</taxon>
        <taxon>Hemiptera</taxon>
        <taxon>Heteroptera</taxon>
        <taxon>Panheteroptera</taxon>
        <taxon>Cimicomorpha</taxon>
        <taxon>Miridae</taxon>
        <taxon>Mirini</taxon>
        <taxon>Apolygus</taxon>
    </lineage>
</organism>
<dbReference type="PANTHER" id="PTHR11210">
    <property type="entry name" value="RING BOX"/>
    <property type="match status" value="1"/>
</dbReference>
<keyword evidence="4" id="KW-0862">Zinc</keyword>
<evidence type="ECO:0000256" key="3">
    <source>
        <dbReference type="ARBA" id="ARBA00022786"/>
    </source>
</evidence>
<evidence type="ECO:0000256" key="2">
    <source>
        <dbReference type="ARBA" id="ARBA00022771"/>
    </source>
</evidence>
<keyword evidence="2" id="KW-0863">Zinc-finger</keyword>
<protein>
    <recommendedName>
        <fullName evidence="6">Anaphase-promoting complex subunit 11 RING-H2 finger domain-containing protein</fullName>
    </recommendedName>
</protein>
<dbReference type="GO" id="GO:0008270">
    <property type="term" value="F:zinc ion binding"/>
    <property type="evidence" value="ECO:0007669"/>
    <property type="project" value="UniProtKB-KW"/>
</dbReference>
<dbReference type="EMBL" id="WIXP02000005">
    <property type="protein sequence ID" value="KAF6211114.1"/>
    <property type="molecule type" value="Genomic_DNA"/>
</dbReference>
<dbReference type="InterPro" id="IPR051031">
    <property type="entry name" value="RING-box_E3_Ubiquitin_Ligase"/>
</dbReference>
<dbReference type="SUPFAM" id="SSF57850">
    <property type="entry name" value="RING/U-box"/>
    <property type="match status" value="1"/>
</dbReference>
<sequence>MFALPITEEEVGNQKWVDSMSMSGDGCSIAYKFLLFQFDVSSVHEESLEPSKNPMKVVIKSWNGVATWRWLANDDTCGICRLAFDGCCPDCKVPGDECPLVWDRNGNSGNRRRIGFLTNG</sequence>
<keyword evidence="3" id="KW-0833">Ubl conjugation pathway</keyword>
<dbReference type="AlphaFoldDB" id="A0A8S9XR65"/>
<dbReference type="GO" id="GO:0031145">
    <property type="term" value="P:anaphase-promoting complex-dependent catabolic process"/>
    <property type="evidence" value="ECO:0007669"/>
    <property type="project" value="InterPro"/>
</dbReference>
<evidence type="ECO:0000313" key="7">
    <source>
        <dbReference type="EMBL" id="KAF6211114.1"/>
    </source>
</evidence>
<accession>A0A8S9XR65</accession>
<dbReference type="InterPro" id="IPR013083">
    <property type="entry name" value="Znf_RING/FYVE/PHD"/>
</dbReference>
<feature type="domain" description="Anaphase-promoting complex subunit 11 RING-H2 finger" evidence="6">
    <location>
        <begin position="74"/>
        <end position="104"/>
    </location>
</feature>
<dbReference type="OrthoDB" id="1681166at2759"/>
<dbReference type="Gene3D" id="3.30.40.10">
    <property type="entry name" value="Zinc/RING finger domain, C3HC4 (zinc finger)"/>
    <property type="match status" value="1"/>
</dbReference>
<dbReference type="Pfam" id="PF12861">
    <property type="entry name" value="zf-ANAPC11"/>
    <property type="match status" value="1"/>
</dbReference>
<dbReference type="Proteomes" id="UP000466442">
    <property type="component" value="Linkage Group LG5"/>
</dbReference>
<gene>
    <name evidence="7" type="ORF">GE061_014228</name>
</gene>
<evidence type="ECO:0000259" key="6">
    <source>
        <dbReference type="Pfam" id="PF12861"/>
    </source>
</evidence>